<feature type="non-terminal residue" evidence="1">
    <location>
        <position position="1"/>
    </location>
</feature>
<accession>A0A0H5QJU4</accession>
<dbReference type="AlphaFoldDB" id="A0A0H5QJU4"/>
<protein>
    <submittedName>
        <fullName evidence="1">Uncharacterized protein</fullName>
    </submittedName>
</protein>
<sequence>VVIAIDSTNALFMLESDLFGLIRAKISVEANGIDFLKLDDASFVAKVELQFGEAWSKMLNKLKDHVQRMRKTDGAESVDASLSDDEVEDVGLLGKVDDEVEDEGIVKNKFGLKSVSATFRLGKKVHGVEFEVAVTFWMKTKDSAGDEVVELRSFKSTANLKKISKTVRMWF</sequence>
<evidence type="ECO:0000313" key="1">
    <source>
        <dbReference type="EMBL" id="CRZ02360.1"/>
    </source>
</evidence>
<proteinExistence type="predicted"/>
<feature type="non-terminal residue" evidence="1">
    <location>
        <position position="171"/>
    </location>
</feature>
<organism evidence="1">
    <name type="scientific">Spongospora subterranea</name>
    <dbReference type="NCBI Taxonomy" id="70186"/>
    <lineage>
        <taxon>Eukaryota</taxon>
        <taxon>Sar</taxon>
        <taxon>Rhizaria</taxon>
        <taxon>Endomyxa</taxon>
        <taxon>Phytomyxea</taxon>
        <taxon>Plasmodiophorida</taxon>
        <taxon>Plasmodiophoridae</taxon>
        <taxon>Spongospora</taxon>
    </lineage>
</organism>
<reference evidence="1" key="1">
    <citation type="submission" date="2015-04" db="EMBL/GenBank/DDBJ databases">
        <title>The genome sequence of the plant pathogenic Rhizarian Plasmodiophora brassicae reveals insights in its biotrophic life cycle and the origin of chitin synthesis.</title>
        <authorList>
            <person name="Schwelm A."/>
            <person name="Fogelqvist J."/>
            <person name="Knaust A."/>
            <person name="Julke S."/>
            <person name="Lilja T."/>
            <person name="Dhandapani V."/>
            <person name="Bonilla-Rosso G."/>
            <person name="Karlsson M."/>
            <person name="Shevchenko A."/>
            <person name="Choi S.R."/>
            <person name="Kim H.G."/>
            <person name="Park J.Y."/>
            <person name="Lim Y.P."/>
            <person name="Ludwig-Muller J."/>
            <person name="Dixelius C."/>
        </authorList>
    </citation>
    <scope>NUCLEOTIDE SEQUENCE</scope>
    <source>
        <tissue evidence="1">Potato root galls</tissue>
    </source>
</reference>
<dbReference type="EMBL" id="HACM01001918">
    <property type="protein sequence ID" value="CRZ02360.1"/>
    <property type="molecule type" value="Transcribed_RNA"/>
</dbReference>
<name>A0A0H5QJU4_9EUKA</name>